<dbReference type="PROSITE" id="PS00383">
    <property type="entry name" value="TYR_PHOSPHATASE_1"/>
    <property type="match status" value="1"/>
</dbReference>
<dbReference type="InterPro" id="IPR029021">
    <property type="entry name" value="Prot-tyrosine_phosphatase-like"/>
</dbReference>
<dbReference type="STRING" id="51511.ENSCSAVP00000006708"/>
<evidence type="ECO:0000259" key="6">
    <source>
        <dbReference type="PROSITE" id="PS50056"/>
    </source>
</evidence>
<dbReference type="SUPFAM" id="SSF52799">
    <property type="entry name" value="(Phosphotyrosine protein) phosphatases II"/>
    <property type="match status" value="1"/>
</dbReference>
<evidence type="ECO:0000256" key="4">
    <source>
        <dbReference type="ARBA" id="ARBA00022912"/>
    </source>
</evidence>
<evidence type="ECO:0000256" key="3">
    <source>
        <dbReference type="ARBA" id="ARBA00022801"/>
    </source>
</evidence>
<name>H2YN06_CIOSA</name>
<dbReference type="InterPro" id="IPR000242">
    <property type="entry name" value="PTP_cat"/>
</dbReference>
<dbReference type="CDD" id="cd00047">
    <property type="entry name" value="PTPc"/>
    <property type="match status" value="1"/>
</dbReference>
<reference evidence="7" key="2">
    <citation type="submission" date="2025-08" db="UniProtKB">
        <authorList>
            <consortium name="Ensembl"/>
        </authorList>
    </citation>
    <scope>IDENTIFICATION</scope>
</reference>
<feature type="domain" description="Tyrosine-protein phosphatase" evidence="5">
    <location>
        <begin position="1"/>
        <end position="136"/>
    </location>
</feature>
<dbReference type="PROSITE" id="PS50055">
    <property type="entry name" value="TYR_PHOSPHATASE_PTP"/>
    <property type="match status" value="1"/>
</dbReference>
<reference evidence="7" key="3">
    <citation type="submission" date="2025-09" db="UniProtKB">
        <authorList>
            <consortium name="Ensembl"/>
        </authorList>
    </citation>
    <scope>IDENTIFICATION</scope>
</reference>
<dbReference type="Proteomes" id="UP000007875">
    <property type="component" value="Unassembled WGS sequence"/>
</dbReference>
<accession>H2YN06</accession>
<keyword evidence="4" id="KW-0904">Protein phosphatase</keyword>
<dbReference type="SMART" id="SM00194">
    <property type="entry name" value="PTPc"/>
    <property type="match status" value="1"/>
</dbReference>
<proteinExistence type="inferred from homology"/>
<keyword evidence="3" id="KW-0378">Hydrolase</keyword>
<comment type="similarity">
    <text evidence="1">Belongs to the protein-tyrosine phosphatase family.</text>
</comment>
<evidence type="ECO:0000313" key="8">
    <source>
        <dbReference type="Proteomes" id="UP000007875"/>
    </source>
</evidence>
<sequence length="202" mass="22825">MNYHGDMQITTIDEIKQDCYIIRDMQITKQGQGTRIVRQFHFLTWPDHGSPLTTSGFMRFYDIIKETKTIHPIVVHCSAGVGRTGTFIAFDVLSDSMATTGIVDVYGTVVAMRRCRTAMVQSLDQYIYLYKLLVETTVLENRGFYASEIGQVMARLNTKNHIGKSLLQSEYEDLHLIEAINTKCIAANLANPKLNRDGTVLP</sequence>
<protein>
    <recommendedName>
        <fullName evidence="2">protein-tyrosine-phosphatase</fullName>
        <ecNumber evidence="2">3.1.3.48</ecNumber>
    </recommendedName>
</protein>
<dbReference type="HOGENOM" id="CLU_001645_9_8_1"/>
<dbReference type="PANTHER" id="PTHR19134">
    <property type="entry name" value="RECEPTOR-TYPE TYROSINE-PROTEIN PHOSPHATASE"/>
    <property type="match status" value="1"/>
</dbReference>
<dbReference type="Ensembl" id="ENSCSAVT00000006794.1">
    <property type="protein sequence ID" value="ENSCSAVP00000006708.1"/>
    <property type="gene ID" value="ENSCSAVG00000004014.1"/>
</dbReference>
<dbReference type="InterPro" id="IPR050348">
    <property type="entry name" value="Protein-Tyr_Phosphatase"/>
</dbReference>
<dbReference type="Pfam" id="PF00102">
    <property type="entry name" value="Y_phosphatase"/>
    <property type="match status" value="1"/>
</dbReference>
<evidence type="ECO:0000256" key="1">
    <source>
        <dbReference type="ARBA" id="ARBA00009580"/>
    </source>
</evidence>
<evidence type="ECO:0000259" key="5">
    <source>
        <dbReference type="PROSITE" id="PS50055"/>
    </source>
</evidence>
<dbReference type="PRINTS" id="PR00700">
    <property type="entry name" value="PRTYPHPHTASE"/>
</dbReference>
<feature type="domain" description="Tyrosine specific protein phosphatases" evidence="6">
    <location>
        <begin position="58"/>
        <end position="127"/>
    </location>
</feature>
<dbReference type="GeneTree" id="ENSGT00940000154814"/>
<reference evidence="8" key="1">
    <citation type="submission" date="2003-08" db="EMBL/GenBank/DDBJ databases">
        <authorList>
            <person name="Birren B."/>
            <person name="Nusbaum C."/>
            <person name="Abebe A."/>
            <person name="Abouelleil A."/>
            <person name="Adekoya E."/>
            <person name="Ait-zahra M."/>
            <person name="Allen N."/>
            <person name="Allen T."/>
            <person name="An P."/>
            <person name="Anderson M."/>
            <person name="Anderson S."/>
            <person name="Arachchi H."/>
            <person name="Armbruster J."/>
            <person name="Bachantsang P."/>
            <person name="Baldwin J."/>
            <person name="Barry A."/>
            <person name="Bayul T."/>
            <person name="Blitshsteyn B."/>
            <person name="Bloom T."/>
            <person name="Blye J."/>
            <person name="Boguslavskiy L."/>
            <person name="Borowsky M."/>
            <person name="Boukhgalter B."/>
            <person name="Brunache A."/>
            <person name="Butler J."/>
            <person name="Calixte N."/>
            <person name="Calvo S."/>
            <person name="Camarata J."/>
            <person name="Campo K."/>
            <person name="Chang J."/>
            <person name="Cheshatsang Y."/>
            <person name="Citroen M."/>
            <person name="Collymore A."/>
            <person name="Considine T."/>
            <person name="Cook A."/>
            <person name="Cooke P."/>
            <person name="Corum B."/>
            <person name="Cuomo C."/>
            <person name="David R."/>
            <person name="Dawoe T."/>
            <person name="Degray S."/>
            <person name="Dodge S."/>
            <person name="Dooley K."/>
            <person name="Dorje P."/>
            <person name="Dorjee K."/>
            <person name="Dorris L."/>
            <person name="Duffey N."/>
            <person name="Dupes A."/>
            <person name="Elkins T."/>
            <person name="Engels R."/>
            <person name="Erickson J."/>
            <person name="Farina A."/>
            <person name="Faro S."/>
            <person name="Ferreira P."/>
            <person name="Fischer H."/>
            <person name="Fitzgerald M."/>
            <person name="Foley K."/>
            <person name="Gage D."/>
            <person name="Galagan J."/>
            <person name="Gearin G."/>
            <person name="Gnerre S."/>
            <person name="Gnirke A."/>
            <person name="Goyette A."/>
            <person name="Graham J."/>
            <person name="Grandbois E."/>
            <person name="Gyaltsen K."/>
            <person name="Hafez N."/>
            <person name="Hagopian D."/>
            <person name="Hagos B."/>
            <person name="Hall J."/>
            <person name="Hatcher B."/>
            <person name="Heller A."/>
            <person name="Higgins H."/>
            <person name="Honan T."/>
            <person name="Horn A."/>
            <person name="Houde N."/>
            <person name="Hughes L."/>
            <person name="Hulme W."/>
            <person name="Husby E."/>
            <person name="Iliev I."/>
            <person name="Jaffe D."/>
            <person name="Jones C."/>
            <person name="Kamal M."/>
            <person name="Kamat A."/>
            <person name="Kamvysselis M."/>
            <person name="Karlsson E."/>
            <person name="Kells C."/>
            <person name="Kieu A."/>
            <person name="Kisner P."/>
            <person name="Kodira C."/>
            <person name="Kulbokas E."/>
            <person name="Labutti K."/>
            <person name="Lama D."/>
            <person name="Landers T."/>
            <person name="Leger J."/>
            <person name="Levine S."/>
            <person name="Lewis D."/>
            <person name="Lewis T."/>
            <person name="Lindblad-toh K."/>
            <person name="Liu X."/>
            <person name="Lokyitsang T."/>
            <person name="Lokyitsang Y."/>
            <person name="Lucien O."/>
            <person name="Lui A."/>
            <person name="Ma L.J."/>
            <person name="Mabbitt R."/>
            <person name="Macdonald J."/>
            <person name="Maclean C."/>
            <person name="Major J."/>
            <person name="Manning J."/>
            <person name="Marabella R."/>
            <person name="Maru K."/>
            <person name="Matthews C."/>
            <person name="Mauceli E."/>
            <person name="Mccarthy M."/>
            <person name="Mcdonough S."/>
            <person name="Mcghee T."/>
            <person name="Meldrim J."/>
            <person name="Meneus L."/>
            <person name="Mesirov J."/>
            <person name="Mihalev A."/>
            <person name="Mihova T."/>
            <person name="Mikkelsen T."/>
            <person name="Mlenga V."/>
            <person name="Moru K."/>
            <person name="Mozes J."/>
            <person name="Mulrain L."/>
            <person name="Munson G."/>
            <person name="Naylor J."/>
            <person name="Newes C."/>
            <person name="Nguyen C."/>
            <person name="Nguyen N."/>
            <person name="Nguyen T."/>
            <person name="Nicol R."/>
            <person name="Nielsen C."/>
            <person name="Nizzari M."/>
            <person name="Norbu C."/>
            <person name="Norbu N."/>
            <person name="O'donnell P."/>
            <person name="Okoawo O."/>
            <person name="O'leary S."/>
            <person name="Omotosho B."/>
            <person name="O'neill K."/>
            <person name="Osman S."/>
            <person name="Parker S."/>
            <person name="Perrin D."/>
            <person name="Phunkhang P."/>
            <person name="Piqani B."/>
            <person name="Purcell S."/>
            <person name="Rachupka T."/>
            <person name="Ramasamy U."/>
            <person name="Rameau R."/>
            <person name="Ray V."/>
            <person name="Raymond C."/>
            <person name="Retta R."/>
            <person name="Richardson S."/>
            <person name="Rise C."/>
            <person name="Rodriguez J."/>
            <person name="Rogers J."/>
            <person name="Rogov P."/>
            <person name="Rutman M."/>
            <person name="Schupbach R."/>
            <person name="Seaman C."/>
            <person name="Settipalli S."/>
            <person name="Sharpe T."/>
            <person name="Sheridan J."/>
            <person name="Sherpa N."/>
            <person name="Shi J."/>
            <person name="Smirnov S."/>
            <person name="Smith C."/>
            <person name="Sougnez C."/>
            <person name="Spencer B."/>
            <person name="Stalker J."/>
            <person name="Stange-thomann N."/>
            <person name="Stavropoulos S."/>
            <person name="Stetson K."/>
            <person name="Stone C."/>
            <person name="Stone S."/>
            <person name="Stubbs M."/>
            <person name="Talamas J."/>
            <person name="Tchuinga P."/>
            <person name="Tenzing P."/>
            <person name="Tesfaye S."/>
            <person name="Theodore J."/>
            <person name="Thoulutsang Y."/>
            <person name="Topham K."/>
            <person name="Towey S."/>
            <person name="Tsamla T."/>
            <person name="Tsomo N."/>
            <person name="Vallee D."/>
            <person name="Vassiliev H."/>
            <person name="Venkataraman V."/>
            <person name="Vinson J."/>
            <person name="Vo A."/>
            <person name="Wade C."/>
            <person name="Wang S."/>
            <person name="Wangchuk T."/>
            <person name="Wangdi T."/>
            <person name="Whittaker C."/>
            <person name="Wilkinson J."/>
            <person name="Wu Y."/>
            <person name="Wyman D."/>
            <person name="Yadav S."/>
            <person name="Yang S."/>
            <person name="Yang X."/>
            <person name="Yeager S."/>
            <person name="Yee E."/>
            <person name="Young G."/>
            <person name="Zainoun J."/>
            <person name="Zembeck L."/>
            <person name="Zimmer A."/>
            <person name="Zody M."/>
            <person name="Lander E."/>
        </authorList>
    </citation>
    <scope>NUCLEOTIDE SEQUENCE [LARGE SCALE GENOMIC DNA]</scope>
</reference>
<dbReference type="eggNOG" id="KOG4228">
    <property type="taxonomic scope" value="Eukaryota"/>
</dbReference>
<organism evidence="7 8">
    <name type="scientific">Ciona savignyi</name>
    <name type="common">Pacific transparent sea squirt</name>
    <dbReference type="NCBI Taxonomy" id="51511"/>
    <lineage>
        <taxon>Eukaryota</taxon>
        <taxon>Metazoa</taxon>
        <taxon>Chordata</taxon>
        <taxon>Tunicata</taxon>
        <taxon>Ascidiacea</taxon>
        <taxon>Phlebobranchia</taxon>
        <taxon>Cionidae</taxon>
        <taxon>Ciona</taxon>
    </lineage>
</organism>
<dbReference type="SMART" id="SM00404">
    <property type="entry name" value="PTPc_motif"/>
    <property type="match status" value="1"/>
</dbReference>
<dbReference type="InParanoid" id="H2YN06"/>
<dbReference type="InterPro" id="IPR003595">
    <property type="entry name" value="Tyr_Pase_cat"/>
</dbReference>
<dbReference type="InterPro" id="IPR000387">
    <property type="entry name" value="Tyr_Pase_dom"/>
</dbReference>
<dbReference type="OMA" id="ICIHREF"/>
<evidence type="ECO:0000313" key="7">
    <source>
        <dbReference type="Ensembl" id="ENSCSAVP00000006708.1"/>
    </source>
</evidence>
<dbReference type="GO" id="GO:0004725">
    <property type="term" value="F:protein tyrosine phosphatase activity"/>
    <property type="evidence" value="ECO:0007669"/>
    <property type="project" value="UniProtKB-EC"/>
</dbReference>
<dbReference type="InterPro" id="IPR016130">
    <property type="entry name" value="Tyr_Pase_AS"/>
</dbReference>
<dbReference type="PROSITE" id="PS50056">
    <property type="entry name" value="TYR_PHOSPHATASE_2"/>
    <property type="match status" value="1"/>
</dbReference>
<dbReference type="AlphaFoldDB" id="H2YN06"/>
<dbReference type="Gene3D" id="3.90.190.10">
    <property type="entry name" value="Protein tyrosine phosphatase superfamily"/>
    <property type="match status" value="1"/>
</dbReference>
<evidence type="ECO:0000256" key="2">
    <source>
        <dbReference type="ARBA" id="ARBA00013064"/>
    </source>
</evidence>
<keyword evidence="8" id="KW-1185">Reference proteome</keyword>
<dbReference type="PANTHER" id="PTHR19134:SF562">
    <property type="entry name" value="PROTEIN-TYROSINE-PHOSPHATASE"/>
    <property type="match status" value="1"/>
</dbReference>
<dbReference type="EC" id="3.1.3.48" evidence="2"/>